<feature type="domain" description="CCHC-type" evidence="4">
    <location>
        <begin position="118"/>
        <end position="133"/>
    </location>
</feature>
<evidence type="ECO:0000313" key="5">
    <source>
        <dbReference type="EMBL" id="GEU90414.1"/>
    </source>
</evidence>
<dbReference type="Gene3D" id="4.10.60.10">
    <property type="entry name" value="Zinc finger, CCHC-type"/>
    <property type="match status" value="1"/>
</dbReference>
<reference evidence="5" key="1">
    <citation type="journal article" date="2019" name="Sci. Rep.">
        <title>Draft genome of Tanacetum cinerariifolium, the natural source of mosquito coil.</title>
        <authorList>
            <person name="Yamashiro T."/>
            <person name="Shiraishi A."/>
            <person name="Satake H."/>
            <person name="Nakayama K."/>
        </authorList>
    </citation>
    <scope>NUCLEOTIDE SEQUENCE</scope>
</reference>
<dbReference type="GO" id="GO:0008270">
    <property type="term" value="F:zinc ion binding"/>
    <property type="evidence" value="ECO:0007669"/>
    <property type="project" value="UniProtKB-KW"/>
</dbReference>
<dbReference type="Pfam" id="PF00098">
    <property type="entry name" value="zf-CCHC"/>
    <property type="match status" value="1"/>
</dbReference>
<evidence type="ECO:0000256" key="3">
    <source>
        <dbReference type="SAM" id="MobiDB-lite"/>
    </source>
</evidence>
<keyword evidence="1" id="KW-0863">Zinc-finger</keyword>
<evidence type="ECO:0000259" key="4">
    <source>
        <dbReference type="PROSITE" id="PS50158"/>
    </source>
</evidence>
<dbReference type="InterPro" id="IPR036875">
    <property type="entry name" value="Znf_CCHC_sf"/>
</dbReference>
<proteinExistence type="predicted"/>
<gene>
    <name evidence="5" type="ORF">Tci_062392</name>
</gene>
<comment type="caution">
    <text evidence="5">The sequence shown here is derived from an EMBL/GenBank/DDBJ whole genome shotgun (WGS) entry which is preliminary data.</text>
</comment>
<dbReference type="EMBL" id="BKCJ010010179">
    <property type="protein sequence ID" value="GEU90414.1"/>
    <property type="molecule type" value="Genomic_DNA"/>
</dbReference>
<dbReference type="SUPFAM" id="SSF57756">
    <property type="entry name" value="Retrovirus zinc finger-like domains"/>
    <property type="match status" value="1"/>
</dbReference>
<feature type="region of interest" description="Disordered" evidence="3">
    <location>
        <begin position="62"/>
        <end position="111"/>
    </location>
</feature>
<keyword evidence="1" id="KW-0479">Metal-binding</keyword>
<feature type="region of interest" description="Disordered" evidence="3">
    <location>
        <begin position="1"/>
        <end position="20"/>
    </location>
</feature>
<accession>A0A6L2P0P9</accession>
<keyword evidence="1" id="KW-0862">Zinc</keyword>
<evidence type="ECO:0000256" key="1">
    <source>
        <dbReference type="PROSITE-ProRule" id="PRU00047"/>
    </source>
</evidence>
<dbReference type="InterPro" id="IPR001878">
    <property type="entry name" value="Znf_CCHC"/>
</dbReference>
<dbReference type="SMART" id="SM00343">
    <property type="entry name" value="ZnF_C2HC"/>
    <property type="match status" value="1"/>
</dbReference>
<dbReference type="AlphaFoldDB" id="A0A6L2P0P9"/>
<evidence type="ECO:0000256" key="2">
    <source>
        <dbReference type="SAM" id="Coils"/>
    </source>
</evidence>
<organism evidence="5">
    <name type="scientific">Tanacetum cinerariifolium</name>
    <name type="common">Dalmatian daisy</name>
    <name type="synonym">Chrysanthemum cinerariifolium</name>
    <dbReference type="NCBI Taxonomy" id="118510"/>
    <lineage>
        <taxon>Eukaryota</taxon>
        <taxon>Viridiplantae</taxon>
        <taxon>Streptophyta</taxon>
        <taxon>Embryophyta</taxon>
        <taxon>Tracheophyta</taxon>
        <taxon>Spermatophyta</taxon>
        <taxon>Magnoliopsida</taxon>
        <taxon>eudicotyledons</taxon>
        <taxon>Gunneridae</taxon>
        <taxon>Pentapetalae</taxon>
        <taxon>asterids</taxon>
        <taxon>campanulids</taxon>
        <taxon>Asterales</taxon>
        <taxon>Asteraceae</taxon>
        <taxon>Asteroideae</taxon>
        <taxon>Anthemideae</taxon>
        <taxon>Anthemidinae</taxon>
        <taxon>Tanacetum</taxon>
    </lineage>
</organism>
<keyword evidence="2" id="KW-0175">Coiled coil</keyword>
<protein>
    <recommendedName>
        <fullName evidence="4">CCHC-type domain-containing protein</fullName>
    </recommendedName>
</protein>
<sequence>MASSSIPQMEYAPTAHQQSKFSSPKTGLVVLVFQKGDDPIDAINHMMSFLTAVVTSRYPATNNQLRKSSNPRQQATINNRRVTIQPIQGRKNSMTAGSSRPYASGSGGASGKQRVIMCYNCKGEGHMSKQCTKPKRKRDAEWFKDKVLMVQAQVNGQVLQEEELEFLADPGTTETSSNQYVVTNNAAYQADDLDAYDSDCDELNYAKIALMANLSHYVSDNLAEVHNQDNITNNLMILDVQAPSTSEQSTNLTQSDTEITINEILTAELERYKNQERILKEQNNDDKASVSYDQSLEIKTLKHTLSEHLKENESLEQKVTLLKNEFQKEESRNIDRELALEKQAVEQHCVEKNKFQDKMKNALKDNDRLLTQALSIDIMNIVVHDHVNSACMNVNACESYVTIESELQKDFIKRECYDTLF</sequence>
<dbReference type="GO" id="GO:0003676">
    <property type="term" value="F:nucleic acid binding"/>
    <property type="evidence" value="ECO:0007669"/>
    <property type="project" value="InterPro"/>
</dbReference>
<feature type="compositionally biased region" description="Polar residues" evidence="3">
    <location>
        <begin position="62"/>
        <end position="98"/>
    </location>
</feature>
<name>A0A6L2P0P9_TANCI</name>
<feature type="coiled-coil region" evidence="2">
    <location>
        <begin position="262"/>
        <end position="372"/>
    </location>
</feature>
<dbReference type="PROSITE" id="PS50158">
    <property type="entry name" value="ZF_CCHC"/>
    <property type="match status" value="1"/>
</dbReference>